<dbReference type="PROSITE" id="PS00211">
    <property type="entry name" value="ABC_TRANSPORTER_1"/>
    <property type="match status" value="1"/>
</dbReference>
<gene>
    <name evidence="4" type="primary">rbsA</name>
    <name evidence="4" type="ORF">AXFE_17090</name>
</gene>
<dbReference type="PANTHER" id="PTHR43790:SF8">
    <property type="entry name" value="SUGAR ABC TRANSPORTER ATP-BINDING PROTEIN"/>
    <property type="match status" value="1"/>
</dbReference>
<dbReference type="SUPFAM" id="SSF52540">
    <property type="entry name" value="P-loop containing nucleoside triphosphate hydrolases"/>
    <property type="match status" value="1"/>
</dbReference>
<dbReference type="InterPro" id="IPR003439">
    <property type="entry name" value="ABC_transporter-like_ATP-bd"/>
</dbReference>
<keyword evidence="4" id="KW-0378">Hydrolase</keyword>
<dbReference type="AlphaFoldDB" id="A0A0D8HK18"/>
<dbReference type="CDD" id="cd03216">
    <property type="entry name" value="ABC_Carb_Monos_I"/>
    <property type="match status" value="1"/>
</dbReference>
<organism evidence="4 5">
    <name type="scientific">Acidithrix ferrooxidans</name>
    <dbReference type="NCBI Taxonomy" id="1280514"/>
    <lineage>
        <taxon>Bacteria</taxon>
        <taxon>Bacillati</taxon>
        <taxon>Actinomycetota</taxon>
        <taxon>Acidimicrobiia</taxon>
        <taxon>Acidimicrobiales</taxon>
        <taxon>Acidimicrobiaceae</taxon>
        <taxon>Acidithrix</taxon>
    </lineage>
</organism>
<reference evidence="4 5" key="1">
    <citation type="submission" date="2015-01" db="EMBL/GenBank/DDBJ databases">
        <title>Draft genome of the acidophilic iron oxidizer Acidithrix ferrooxidans strain Py-F3.</title>
        <authorList>
            <person name="Poehlein A."/>
            <person name="Eisen S."/>
            <person name="Schloemann M."/>
            <person name="Johnson B.D."/>
            <person name="Daniel R."/>
            <person name="Muehling M."/>
        </authorList>
    </citation>
    <scope>NUCLEOTIDE SEQUENCE [LARGE SCALE GENOMIC DNA]</scope>
    <source>
        <strain evidence="4 5">Py-F3</strain>
    </source>
</reference>
<evidence type="ECO:0000256" key="1">
    <source>
        <dbReference type="ARBA" id="ARBA00022741"/>
    </source>
</evidence>
<evidence type="ECO:0000259" key="3">
    <source>
        <dbReference type="PROSITE" id="PS50893"/>
    </source>
</evidence>
<keyword evidence="2 4" id="KW-0067">ATP-binding</keyword>
<evidence type="ECO:0000313" key="4">
    <source>
        <dbReference type="EMBL" id="KJF17431.1"/>
    </source>
</evidence>
<dbReference type="SMART" id="SM00382">
    <property type="entry name" value="AAA"/>
    <property type="match status" value="1"/>
</dbReference>
<evidence type="ECO:0000256" key="2">
    <source>
        <dbReference type="ARBA" id="ARBA00022840"/>
    </source>
</evidence>
<dbReference type="STRING" id="1280514.AXFE_17090"/>
<keyword evidence="1" id="KW-0547">Nucleotide-binding</keyword>
<dbReference type="PANTHER" id="PTHR43790">
    <property type="entry name" value="CARBOHYDRATE TRANSPORT ATP-BINDING PROTEIN MG119-RELATED"/>
    <property type="match status" value="1"/>
</dbReference>
<accession>A0A0D8HK18</accession>
<name>A0A0D8HK18_9ACTN</name>
<dbReference type="PROSITE" id="PS50893">
    <property type="entry name" value="ABC_TRANSPORTER_2"/>
    <property type="match status" value="1"/>
</dbReference>
<dbReference type="Pfam" id="PF00005">
    <property type="entry name" value="ABC_tran"/>
    <property type="match status" value="1"/>
</dbReference>
<dbReference type="Gene3D" id="3.40.50.300">
    <property type="entry name" value="P-loop containing nucleotide triphosphate hydrolases"/>
    <property type="match status" value="1"/>
</dbReference>
<dbReference type="GO" id="GO:0005524">
    <property type="term" value="F:ATP binding"/>
    <property type="evidence" value="ECO:0007669"/>
    <property type="project" value="UniProtKB-KW"/>
</dbReference>
<dbReference type="EC" id="3.6.3.17" evidence="4"/>
<proteinExistence type="predicted"/>
<dbReference type="InterPro" id="IPR050107">
    <property type="entry name" value="ABC_carbohydrate_import_ATPase"/>
</dbReference>
<sequence length="278" mass="29725">MISLTNIADSVENRGHNVSARLAVRNVSKHYGGVHALKDVTLEVNGGEVLGLVGDNGAGKSTLLKILAGAVAPSEGAIEVDGEEFVFTTPHAAKEAGIATVYQDLALAAQQDVVSNFFLGREIVSKNPIGRLFGWLDRKEMRDHTIKELARLGTRIPDVTLATRELSGGQRQALAIARAAAWTSKVLLLDEPTSALGVEQQAQVLELIRRVRDQGIAVIFISHQMQDVMDVCDRVVVLRLGRVATTLGSSELTSENLIGYITGAKIGDAVAPMAEREG</sequence>
<dbReference type="InterPro" id="IPR017871">
    <property type="entry name" value="ABC_transporter-like_CS"/>
</dbReference>
<feature type="domain" description="ABC transporter" evidence="3">
    <location>
        <begin position="22"/>
        <end position="265"/>
    </location>
</feature>
<protein>
    <submittedName>
        <fullName evidence="4">Ribose import ATP-binding protein RbsA</fullName>
        <ecNumber evidence="4">3.6.3.17</ecNumber>
    </submittedName>
</protein>
<dbReference type="InterPro" id="IPR003593">
    <property type="entry name" value="AAA+_ATPase"/>
</dbReference>
<evidence type="ECO:0000313" key="5">
    <source>
        <dbReference type="Proteomes" id="UP000032360"/>
    </source>
</evidence>
<dbReference type="Proteomes" id="UP000032360">
    <property type="component" value="Unassembled WGS sequence"/>
</dbReference>
<comment type="caution">
    <text evidence="4">The sequence shown here is derived from an EMBL/GenBank/DDBJ whole genome shotgun (WGS) entry which is preliminary data.</text>
</comment>
<dbReference type="EMBL" id="JXYS01000042">
    <property type="protein sequence ID" value="KJF17431.1"/>
    <property type="molecule type" value="Genomic_DNA"/>
</dbReference>
<dbReference type="InterPro" id="IPR027417">
    <property type="entry name" value="P-loop_NTPase"/>
</dbReference>
<dbReference type="GO" id="GO:0016887">
    <property type="term" value="F:ATP hydrolysis activity"/>
    <property type="evidence" value="ECO:0007669"/>
    <property type="project" value="InterPro"/>
</dbReference>
<keyword evidence="5" id="KW-1185">Reference proteome</keyword>